<protein>
    <submittedName>
        <fullName evidence="1">Uncharacterized protein</fullName>
    </submittedName>
</protein>
<reference evidence="1 2" key="1">
    <citation type="journal article" date="2016" name="Nat. Commun.">
        <title>Thousands of microbial genomes shed light on interconnected biogeochemical processes in an aquifer system.</title>
        <authorList>
            <person name="Anantharaman K."/>
            <person name="Brown C.T."/>
            <person name="Hug L.A."/>
            <person name="Sharon I."/>
            <person name="Castelle C.J."/>
            <person name="Probst A.J."/>
            <person name="Thomas B.C."/>
            <person name="Singh A."/>
            <person name="Wilkins M.J."/>
            <person name="Karaoz U."/>
            <person name="Brodie E.L."/>
            <person name="Williams K.H."/>
            <person name="Hubbard S.S."/>
            <person name="Banfield J.F."/>
        </authorList>
    </citation>
    <scope>NUCLEOTIDE SEQUENCE [LARGE SCALE GENOMIC DNA]</scope>
</reference>
<proteinExistence type="predicted"/>
<evidence type="ECO:0000313" key="2">
    <source>
        <dbReference type="Proteomes" id="UP000177187"/>
    </source>
</evidence>
<accession>A0A1F5FG07</accession>
<dbReference type="Proteomes" id="UP000177187">
    <property type="component" value="Unassembled WGS sequence"/>
</dbReference>
<comment type="caution">
    <text evidence="1">The sequence shown here is derived from an EMBL/GenBank/DDBJ whole genome shotgun (WGS) entry which is preliminary data.</text>
</comment>
<evidence type="ECO:0000313" key="1">
    <source>
        <dbReference type="EMBL" id="OGD78487.1"/>
    </source>
</evidence>
<name>A0A1F5FG07_9BACT</name>
<dbReference type="EMBL" id="MFAF01000034">
    <property type="protein sequence ID" value="OGD78487.1"/>
    <property type="molecule type" value="Genomic_DNA"/>
</dbReference>
<dbReference type="AlphaFoldDB" id="A0A1F5FG07"/>
<gene>
    <name evidence="1" type="ORF">A2Y64_09410</name>
</gene>
<sequence length="188" mass="20488">MPWGDSDSGGQLRPKVSFTGGAVGLPDLTFPATGFTRMDEDWVPEKIVNAAADASRTVSESIVGYRGVFTVHYAYLTAEGRRLIARVVNVGTRVYFYPHSDTAENYLCRVSATSGIMQQLDGKAIGYGPLAITFETVTLRSSVPCEGEASHFSDKDLAYIAGDEICCFSDKDLAYDTDDKIGWFNKAE</sequence>
<organism evidence="1 2">
    <name type="scientific">Candidatus Coatesbacteria bacterium RBG_13_66_14</name>
    <dbReference type="NCBI Taxonomy" id="1817816"/>
    <lineage>
        <taxon>Bacteria</taxon>
        <taxon>Candidatus Coatesiibacteriota</taxon>
    </lineage>
</organism>